<dbReference type="STRING" id="579138.Zymop_0876"/>
<dbReference type="AlphaFoldDB" id="F8ESK0"/>
<dbReference type="PIRSF" id="PIRSF005962">
    <property type="entry name" value="Pept_M20D_amidohydro"/>
    <property type="match status" value="1"/>
</dbReference>
<organism evidence="4 5">
    <name type="scientific">Zymomonas mobilis subsp. pomaceae (strain ATCC 29192 / DSM 22645 / JCM 10191 / CCUG 17912 / NBRC 13757 / NCIMB 11200 / NRRL B-4491 / Barker I)</name>
    <dbReference type="NCBI Taxonomy" id="579138"/>
    <lineage>
        <taxon>Bacteria</taxon>
        <taxon>Pseudomonadati</taxon>
        <taxon>Pseudomonadota</taxon>
        <taxon>Alphaproteobacteria</taxon>
        <taxon>Sphingomonadales</taxon>
        <taxon>Zymomonadaceae</taxon>
        <taxon>Zymomonas</taxon>
    </lineage>
</organism>
<dbReference type="Gene3D" id="3.40.630.10">
    <property type="entry name" value="Zn peptidases"/>
    <property type="match status" value="1"/>
</dbReference>
<evidence type="ECO:0000256" key="2">
    <source>
        <dbReference type="PIRSR" id="PIRSR005962-1"/>
    </source>
</evidence>
<dbReference type="Pfam" id="PF07687">
    <property type="entry name" value="M20_dimer"/>
    <property type="match status" value="1"/>
</dbReference>
<dbReference type="Proteomes" id="UP000000491">
    <property type="component" value="Chromosome"/>
</dbReference>
<dbReference type="GO" id="GO:0047980">
    <property type="term" value="F:hippurate hydrolase activity"/>
    <property type="evidence" value="ECO:0007669"/>
    <property type="project" value="UniProtKB-EC"/>
</dbReference>
<reference evidence="4 5" key="1">
    <citation type="journal article" date="2011" name="J. Bacteriol.">
        <title>Genome sequence of the ethanol-producing Zymomonas mobilis subsp. pomaceae lectotype strain ATCC 29192.</title>
        <authorList>
            <person name="Kouvelis V.N."/>
            <person name="Davenport K.W."/>
            <person name="Brettin T.S."/>
            <person name="Bruce D."/>
            <person name="Detter C."/>
            <person name="Han C.S."/>
            <person name="Nolan M."/>
            <person name="Tapia R."/>
            <person name="Damoulaki A."/>
            <person name="Kyrpides N.C."/>
            <person name="Typas M.A."/>
            <person name="Pappas K.M."/>
        </authorList>
    </citation>
    <scope>NUCLEOTIDE SEQUENCE [LARGE SCALE GENOMIC DNA]</scope>
    <source>
        <strain evidence="5">ATCC 29192 / DSM 22645 / JCM 10191 / CCUG 17912 / NBRC 13757 / NCIMB 11200 / NRRL B-4491 / Barker I</strain>
    </source>
</reference>
<dbReference type="GO" id="GO:0050118">
    <property type="term" value="F:N-acetyldiaminopimelate deacetylase activity"/>
    <property type="evidence" value="ECO:0007669"/>
    <property type="project" value="UniProtKB-ARBA"/>
</dbReference>
<dbReference type="FunFam" id="3.30.70.360:FF:000001">
    <property type="entry name" value="N-acetyldiaminopimelate deacetylase"/>
    <property type="match status" value="1"/>
</dbReference>
<evidence type="ECO:0000259" key="3">
    <source>
        <dbReference type="Pfam" id="PF07687"/>
    </source>
</evidence>
<dbReference type="EC" id="3.5.1.32" evidence="4"/>
<sequence length="380" mass="41524">MNLEEKLISLRRELHQHPELSGEEFKTTERLIHWLKEADIRVISYGLKTGVVAEIGSGKPIIALRADIDALPIEENSEAVCPSQEKGKMHACGHDFHTAVLLGAALLLKEQEAELTGTVRLLFQPAEENYSGALQLIKAGVLENVSAVFGFHNAPSMPVGEFGTCHGAIMANVDRFEINLAGTGAHAAYPENGTDVIVAAAEIINSLQTIVSRNVSSHESAIISVTRFNAGSGWNILPEKAALEGTVRTHSRELRKEIQSRMTDVIYYMAKAMGVGAEFIWHEGPPAVINTPYWADFSKKIAQDFGYKVHDVKANNGGEDFAYYLHYRPGVFFNIGTGSPETLHHPGFNIDEKAIFPAAEYYAKLAIAALTDLKEKAGEA</sequence>
<dbReference type="PATRIC" id="fig|579138.3.peg.920"/>
<dbReference type="PANTHER" id="PTHR11014:SF63">
    <property type="entry name" value="METALLOPEPTIDASE, PUTATIVE (AFU_ORTHOLOGUE AFUA_6G09600)-RELATED"/>
    <property type="match status" value="1"/>
</dbReference>
<name>F8ESK0_ZYMMT</name>
<dbReference type="HOGENOM" id="CLU_023257_1_1_5"/>
<dbReference type="Pfam" id="PF01546">
    <property type="entry name" value="Peptidase_M20"/>
    <property type="match status" value="1"/>
</dbReference>
<dbReference type="RefSeq" id="WP_013934171.1">
    <property type="nucleotide sequence ID" value="NC_015709.1"/>
</dbReference>
<dbReference type="NCBIfam" id="TIGR01891">
    <property type="entry name" value="amidohydrolases"/>
    <property type="match status" value="1"/>
</dbReference>
<feature type="binding site" evidence="2">
    <location>
        <position position="128"/>
    </location>
    <ligand>
        <name>Mn(2+)</name>
        <dbReference type="ChEBI" id="CHEBI:29035"/>
        <label>2</label>
    </ligand>
</feature>
<keyword evidence="2" id="KW-0479">Metal-binding</keyword>
<protein>
    <submittedName>
        <fullName evidence="4">Amidohydrolase</fullName>
        <ecNumber evidence="4">3.5.1.32</ecNumber>
    </submittedName>
</protein>
<dbReference type="eggNOG" id="COG1473">
    <property type="taxonomic scope" value="Bacteria"/>
</dbReference>
<feature type="binding site" evidence="2">
    <location>
        <position position="94"/>
    </location>
    <ligand>
        <name>Mn(2+)</name>
        <dbReference type="ChEBI" id="CHEBI:29035"/>
        <label>2</label>
    </ligand>
</feature>
<dbReference type="Gene3D" id="3.30.70.360">
    <property type="match status" value="1"/>
</dbReference>
<dbReference type="InterPro" id="IPR002933">
    <property type="entry name" value="Peptidase_M20"/>
</dbReference>
<evidence type="ECO:0000256" key="1">
    <source>
        <dbReference type="ARBA" id="ARBA00022801"/>
    </source>
</evidence>
<keyword evidence="2" id="KW-0464">Manganese</keyword>
<feature type="binding site" evidence="2">
    <location>
        <position position="344"/>
    </location>
    <ligand>
        <name>Mn(2+)</name>
        <dbReference type="ChEBI" id="CHEBI:29035"/>
        <label>2</label>
    </ligand>
</feature>
<gene>
    <name evidence="4" type="ordered locus">Zymop_0876</name>
</gene>
<accession>F8ESK0</accession>
<comment type="cofactor">
    <cofactor evidence="2">
        <name>Mn(2+)</name>
        <dbReference type="ChEBI" id="CHEBI:29035"/>
    </cofactor>
    <text evidence="2">The Mn(2+) ion enhances activity.</text>
</comment>
<dbReference type="PANTHER" id="PTHR11014">
    <property type="entry name" value="PEPTIDASE M20 FAMILY MEMBER"/>
    <property type="match status" value="1"/>
</dbReference>
<proteinExistence type="predicted"/>
<keyword evidence="1 4" id="KW-0378">Hydrolase</keyword>
<dbReference type="GO" id="GO:0046872">
    <property type="term" value="F:metal ion binding"/>
    <property type="evidence" value="ECO:0007669"/>
    <property type="project" value="UniProtKB-KW"/>
</dbReference>
<dbReference type="InterPro" id="IPR036264">
    <property type="entry name" value="Bact_exopeptidase_dim_dom"/>
</dbReference>
<dbReference type="SUPFAM" id="SSF55031">
    <property type="entry name" value="Bacterial exopeptidase dimerisation domain"/>
    <property type="match status" value="1"/>
</dbReference>
<dbReference type="InterPro" id="IPR011650">
    <property type="entry name" value="Peptidase_M20_dimer"/>
</dbReference>
<evidence type="ECO:0000313" key="5">
    <source>
        <dbReference type="Proteomes" id="UP000000491"/>
    </source>
</evidence>
<evidence type="ECO:0000313" key="4">
    <source>
        <dbReference type="EMBL" id="AEI37775.1"/>
    </source>
</evidence>
<feature type="binding site" evidence="2">
    <location>
        <position position="92"/>
    </location>
    <ligand>
        <name>Mn(2+)</name>
        <dbReference type="ChEBI" id="CHEBI:29035"/>
        <label>2</label>
    </ligand>
</feature>
<feature type="domain" description="Peptidase M20 dimerisation" evidence="3">
    <location>
        <begin position="175"/>
        <end position="266"/>
    </location>
</feature>
<dbReference type="GO" id="GO:0019877">
    <property type="term" value="P:diaminopimelate biosynthetic process"/>
    <property type="evidence" value="ECO:0007669"/>
    <property type="project" value="UniProtKB-ARBA"/>
</dbReference>
<dbReference type="InterPro" id="IPR017439">
    <property type="entry name" value="Amidohydrolase"/>
</dbReference>
<feature type="binding site" evidence="2">
    <location>
        <position position="152"/>
    </location>
    <ligand>
        <name>Mn(2+)</name>
        <dbReference type="ChEBI" id="CHEBI:29035"/>
        <label>2</label>
    </ligand>
</feature>
<dbReference type="SUPFAM" id="SSF53187">
    <property type="entry name" value="Zn-dependent exopeptidases"/>
    <property type="match status" value="1"/>
</dbReference>
<dbReference type="EMBL" id="CP002865">
    <property type="protein sequence ID" value="AEI37775.1"/>
    <property type="molecule type" value="Genomic_DNA"/>
</dbReference>
<dbReference type="KEGG" id="zmp:Zymop_0876"/>